<evidence type="ECO:0000256" key="1">
    <source>
        <dbReference type="SAM" id="SignalP"/>
    </source>
</evidence>
<gene>
    <name evidence="3" type="ORF">GGR88_001490</name>
</gene>
<proteinExistence type="predicted"/>
<evidence type="ECO:0000313" key="3">
    <source>
        <dbReference type="EMBL" id="NJC34016.1"/>
    </source>
</evidence>
<feature type="chain" id="PRO_5046521656" description="Ice-binding protein C-terminal domain-containing protein" evidence="1">
    <location>
        <begin position="21"/>
        <end position="207"/>
    </location>
</feature>
<sequence>MRNIILAGALALGAATSANAAVVYPVGTPGALGLGQQLINDFNTAGAQAQVTGGGFIFQSGSNSNGGAIFGGDGTTYLSVLTNGSANVSTLSLGQGTGIVYLDIGSVDTYNTITLNFVGGGSQSFTGSQIANPANGSQSSPILNARFAFNGQGQLIQSISFASSQNSLEVDNIAVSVPEPATWGMMIAGFGIVGASLRRRRQTVVTA</sequence>
<dbReference type="EMBL" id="JAATJE010000001">
    <property type="protein sequence ID" value="NJC34016.1"/>
    <property type="molecule type" value="Genomic_DNA"/>
</dbReference>
<keyword evidence="4" id="KW-1185">Reference proteome</keyword>
<dbReference type="RefSeq" id="WP_167953921.1">
    <property type="nucleotide sequence ID" value="NZ_JAATJE010000001.1"/>
</dbReference>
<dbReference type="InterPro" id="IPR013424">
    <property type="entry name" value="Ice-binding_C"/>
</dbReference>
<accession>A0ABX0XKX5</accession>
<protein>
    <recommendedName>
        <fullName evidence="2">Ice-binding protein C-terminal domain-containing protein</fullName>
    </recommendedName>
</protein>
<evidence type="ECO:0000313" key="4">
    <source>
        <dbReference type="Proteomes" id="UP000734218"/>
    </source>
</evidence>
<name>A0ABX0XKX5_9SPHN</name>
<dbReference type="NCBIfam" id="NF035944">
    <property type="entry name" value="PEPxxWA-CTERM"/>
    <property type="match status" value="1"/>
</dbReference>
<comment type="caution">
    <text evidence="3">The sequence shown here is derived from an EMBL/GenBank/DDBJ whole genome shotgun (WGS) entry which is preliminary data.</text>
</comment>
<feature type="domain" description="Ice-binding protein C-terminal" evidence="2">
    <location>
        <begin position="176"/>
        <end position="200"/>
    </location>
</feature>
<dbReference type="Pfam" id="PF07589">
    <property type="entry name" value="PEP-CTERM"/>
    <property type="match status" value="1"/>
</dbReference>
<dbReference type="Proteomes" id="UP000734218">
    <property type="component" value="Unassembled WGS sequence"/>
</dbReference>
<organism evidence="3 4">
    <name type="scientific">Sphingomonas jejuensis</name>
    <dbReference type="NCBI Taxonomy" id="904715"/>
    <lineage>
        <taxon>Bacteria</taxon>
        <taxon>Pseudomonadati</taxon>
        <taxon>Pseudomonadota</taxon>
        <taxon>Alphaproteobacteria</taxon>
        <taxon>Sphingomonadales</taxon>
        <taxon>Sphingomonadaceae</taxon>
        <taxon>Sphingomonas</taxon>
    </lineage>
</organism>
<dbReference type="NCBIfam" id="TIGR02595">
    <property type="entry name" value="PEP_CTERM"/>
    <property type="match status" value="1"/>
</dbReference>
<feature type="signal peptide" evidence="1">
    <location>
        <begin position="1"/>
        <end position="20"/>
    </location>
</feature>
<evidence type="ECO:0000259" key="2">
    <source>
        <dbReference type="Pfam" id="PF07589"/>
    </source>
</evidence>
<reference evidence="3 4" key="1">
    <citation type="submission" date="2020-03" db="EMBL/GenBank/DDBJ databases">
        <title>Genomic Encyclopedia of Type Strains, Phase IV (KMG-IV): sequencing the most valuable type-strain genomes for metagenomic binning, comparative biology and taxonomic classification.</title>
        <authorList>
            <person name="Goeker M."/>
        </authorList>
    </citation>
    <scope>NUCLEOTIDE SEQUENCE [LARGE SCALE GENOMIC DNA]</scope>
    <source>
        <strain evidence="3 4">DSM 27651</strain>
    </source>
</reference>
<keyword evidence="1" id="KW-0732">Signal</keyword>